<dbReference type="PANTHER" id="PTHR48156">
    <property type="entry name" value="TRANSMEMBRANE PROTEIN"/>
    <property type="match status" value="1"/>
</dbReference>
<dbReference type="PANTHER" id="PTHR48156:SF1">
    <property type="entry name" value="TRANSMEMBRANE PROTEIN"/>
    <property type="match status" value="1"/>
</dbReference>
<dbReference type="EnsemblPlants" id="Kaladp0045s0175.1.v1.1">
    <property type="protein sequence ID" value="Kaladp0045s0175.1.v1.1.CDS.1"/>
    <property type="gene ID" value="Kaladp0045s0175.v1.1"/>
</dbReference>
<proteinExistence type="predicted"/>
<sequence>MVMPLEMAMWTGKMVWMALSGWVTSCLIVADEIAVSLRTGDIGAFHVG</sequence>
<dbReference type="AlphaFoldDB" id="A0A7N0TSV4"/>
<accession>A0A7N0TSV4</accession>
<dbReference type="Proteomes" id="UP000594263">
    <property type="component" value="Unplaced"/>
</dbReference>
<keyword evidence="2" id="KW-1185">Reference proteome</keyword>
<protein>
    <submittedName>
        <fullName evidence="1">Uncharacterized protein</fullName>
    </submittedName>
</protein>
<organism evidence="1 2">
    <name type="scientific">Kalanchoe fedtschenkoi</name>
    <name type="common">Lavender scallops</name>
    <name type="synonym">South American air plant</name>
    <dbReference type="NCBI Taxonomy" id="63787"/>
    <lineage>
        <taxon>Eukaryota</taxon>
        <taxon>Viridiplantae</taxon>
        <taxon>Streptophyta</taxon>
        <taxon>Embryophyta</taxon>
        <taxon>Tracheophyta</taxon>
        <taxon>Spermatophyta</taxon>
        <taxon>Magnoliopsida</taxon>
        <taxon>eudicotyledons</taxon>
        <taxon>Gunneridae</taxon>
        <taxon>Pentapetalae</taxon>
        <taxon>Saxifragales</taxon>
        <taxon>Crassulaceae</taxon>
        <taxon>Kalanchoe</taxon>
    </lineage>
</organism>
<evidence type="ECO:0000313" key="2">
    <source>
        <dbReference type="Proteomes" id="UP000594263"/>
    </source>
</evidence>
<evidence type="ECO:0000313" key="1">
    <source>
        <dbReference type="EnsemblPlants" id="Kaladp0045s0175.1.v1.1.CDS.1"/>
    </source>
</evidence>
<reference evidence="1" key="1">
    <citation type="submission" date="2021-01" db="UniProtKB">
        <authorList>
            <consortium name="EnsemblPlants"/>
        </authorList>
    </citation>
    <scope>IDENTIFICATION</scope>
</reference>
<dbReference type="Gramene" id="Kaladp0045s0175.1.v1.1">
    <property type="protein sequence ID" value="Kaladp0045s0175.1.v1.1.CDS.1"/>
    <property type="gene ID" value="Kaladp0045s0175.v1.1"/>
</dbReference>
<name>A0A7N0TSV4_KALFE</name>